<proteinExistence type="predicted"/>
<dbReference type="AlphaFoldDB" id="A0A0A0J3N0"/>
<evidence type="ECO:0000313" key="1">
    <source>
        <dbReference type="EMBL" id="KGN31945.1"/>
    </source>
</evidence>
<reference evidence="1 2" key="1">
    <citation type="submission" date="2013-08" db="EMBL/GenBank/DDBJ databases">
        <title>The genome sequence of Knoellia sinensis.</title>
        <authorList>
            <person name="Zhu W."/>
            <person name="Wang G."/>
        </authorList>
    </citation>
    <scope>NUCLEOTIDE SEQUENCE [LARGE SCALE GENOMIC DNA]</scope>
    <source>
        <strain evidence="1 2">KCTC 19936</strain>
    </source>
</reference>
<dbReference type="SUPFAM" id="SSF56112">
    <property type="entry name" value="Protein kinase-like (PK-like)"/>
    <property type="match status" value="1"/>
</dbReference>
<gene>
    <name evidence="1" type="ORF">N802_19525</name>
</gene>
<dbReference type="eggNOG" id="COG3570">
    <property type="taxonomic scope" value="Bacteria"/>
</dbReference>
<dbReference type="RefSeq" id="WP_052109918.1">
    <property type="nucleotide sequence ID" value="NZ_AVPJ01000009.1"/>
</dbReference>
<dbReference type="Proteomes" id="UP000030002">
    <property type="component" value="Unassembled WGS sequence"/>
</dbReference>
<dbReference type="EMBL" id="AVPJ01000009">
    <property type="protein sequence ID" value="KGN31945.1"/>
    <property type="molecule type" value="Genomic_DNA"/>
</dbReference>
<dbReference type="InterPro" id="IPR011009">
    <property type="entry name" value="Kinase-like_dom_sf"/>
</dbReference>
<sequence length="308" mass="33992">MTLAPGAGPHAPREWLTWISRLPAEGGPSGADWARSVDRLTRECLDEWDLVIDGEPMTGWTAVVYPVLRRDVETSEPLVLKVGWPHVESAQEHLALRAWDGRGAVHLVAADPARGALLLERLDASRDLMAVEIDEACANVGGLCRDLHVPAPPTIRPLTAYLNPYLARMAERTDIPRRVIARVTGLARELLAEPGAPVLLHTDLHFENVLAAERGPWLAIDPKPLAGPAGYELHPLLRNRFDELGTGSAMRWSVRQRLEVTCQAAGLDEEVARLWCIVRCGIEILWAAEDQDRAELSKNLTLLKALED</sequence>
<dbReference type="Gene3D" id="3.90.1200.10">
    <property type="match status" value="1"/>
</dbReference>
<accession>A0A0A0J3N0</accession>
<evidence type="ECO:0000313" key="2">
    <source>
        <dbReference type="Proteomes" id="UP000030002"/>
    </source>
</evidence>
<dbReference type="STRING" id="1385520.N802_19525"/>
<dbReference type="GO" id="GO:0016773">
    <property type="term" value="F:phosphotransferase activity, alcohol group as acceptor"/>
    <property type="evidence" value="ECO:0007669"/>
    <property type="project" value="InterPro"/>
</dbReference>
<name>A0A0A0J3N0_9MICO</name>
<dbReference type="InterPro" id="IPR006748">
    <property type="entry name" value="NH2Glyco/OHUrea_AB-resist_kin"/>
</dbReference>
<dbReference type="GO" id="GO:0019748">
    <property type="term" value="P:secondary metabolic process"/>
    <property type="evidence" value="ECO:0007669"/>
    <property type="project" value="InterPro"/>
</dbReference>
<comment type="caution">
    <text evidence="1">The sequence shown here is derived from an EMBL/GenBank/DDBJ whole genome shotgun (WGS) entry which is preliminary data.</text>
</comment>
<keyword evidence="2" id="KW-1185">Reference proteome</keyword>
<protein>
    <submittedName>
        <fullName evidence="1">Aminoglycoside resistance protein</fullName>
    </submittedName>
</protein>
<dbReference type="Pfam" id="PF04655">
    <property type="entry name" value="APH_6_hur"/>
    <property type="match status" value="1"/>
</dbReference>
<organism evidence="1 2">
    <name type="scientific">Knoellia sinensis KCTC 19936</name>
    <dbReference type="NCBI Taxonomy" id="1385520"/>
    <lineage>
        <taxon>Bacteria</taxon>
        <taxon>Bacillati</taxon>
        <taxon>Actinomycetota</taxon>
        <taxon>Actinomycetes</taxon>
        <taxon>Micrococcales</taxon>
        <taxon>Intrasporangiaceae</taxon>
        <taxon>Knoellia</taxon>
    </lineage>
</organism>